<reference evidence="1 2" key="1">
    <citation type="submission" date="2016-11" db="EMBL/GenBank/DDBJ databases">
        <title>Genome sequence and comparative genomic analysis of clinical strain Elizabethkingia meningoseptica 61421 PRCM.</title>
        <authorList>
            <person name="Wang M."/>
            <person name="Hu S."/>
            <person name="Cao L."/>
            <person name="Jiang T."/>
            <person name="Zhou Y."/>
            <person name="Ming D."/>
        </authorList>
    </citation>
    <scope>NUCLEOTIDE SEQUENCE [LARGE SCALE GENOMIC DNA]</scope>
    <source>
        <strain evidence="1 2">61421 PRCM</strain>
    </source>
</reference>
<name>A0A1V3TZE1_ELIME</name>
<dbReference type="Proteomes" id="UP000188947">
    <property type="component" value="Unassembled WGS sequence"/>
</dbReference>
<comment type="caution">
    <text evidence="1">The sequence shown here is derived from an EMBL/GenBank/DDBJ whole genome shotgun (WGS) entry which is preliminary data.</text>
</comment>
<sequence>MNNKLFFTFIFGLSVLMSAQTKNKTDIWSGIYTVHPLKDGLDKALDTLIIEKTTDANPEDEAARYSIDLSRWTIVSKKDEKQYKKVIRRFLYTPEDNEDQYKEFRWTDLYKKGKMNCIDGGNFFICQTQPQTNVYLDQKEQFFSRTGIFGVWLHYGVTELKKIK</sequence>
<proteinExistence type="predicted"/>
<gene>
    <name evidence="1" type="ORF">BMF97_14050</name>
</gene>
<dbReference type="OrthoDB" id="1188608at2"/>
<dbReference type="AlphaFoldDB" id="A0A1V3TZE1"/>
<dbReference type="EMBL" id="MPOG01000014">
    <property type="protein sequence ID" value="OOH94464.1"/>
    <property type="molecule type" value="Genomic_DNA"/>
</dbReference>
<evidence type="ECO:0000313" key="1">
    <source>
        <dbReference type="EMBL" id="OOH94464.1"/>
    </source>
</evidence>
<evidence type="ECO:0000313" key="2">
    <source>
        <dbReference type="Proteomes" id="UP000188947"/>
    </source>
</evidence>
<dbReference type="RefSeq" id="WP_069214306.1">
    <property type="nucleotide sequence ID" value="NZ_CP016378.1"/>
</dbReference>
<organism evidence="1 2">
    <name type="scientific">Elizabethkingia meningoseptica</name>
    <name type="common">Chryseobacterium meningosepticum</name>
    <dbReference type="NCBI Taxonomy" id="238"/>
    <lineage>
        <taxon>Bacteria</taxon>
        <taxon>Pseudomonadati</taxon>
        <taxon>Bacteroidota</taxon>
        <taxon>Flavobacteriia</taxon>
        <taxon>Flavobacteriales</taxon>
        <taxon>Weeksellaceae</taxon>
        <taxon>Elizabethkingia</taxon>
    </lineage>
</organism>
<accession>A0A1V3TZE1</accession>
<dbReference type="eggNOG" id="ENOG5032WSI">
    <property type="taxonomic scope" value="Bacteria"/>
</dbReference>
<keyword evidence="2" id="KW-1185">Reference proteome</keyword>
<protein>
    <submittedName>
        <fullName evidence="1">Phosphate ABC transporter permease</fullName>
    </submittedName>
</protein>